<keyword evidence="6" id="KW-0240">DNA-directed RNA polymerase</keyword>
<dbReference type="PANTHER" id="PTHR11239:SF1">
    <property type="entry name" value="DNA-DIRECTED RNA POLYMERASE II SUBUNIT RPB9"/>
    <property type="match status" value="1"/>
</dbReference>
<feature type="binding site" evidence="7">
    <location>
        <position position="79"/>
    </location>
    <ligand>
        <name>Zn(2+)</name>
        <dbReference type="ChEBI" id="CHEBI:29105"/>
        <label>2</label>
    </ligand>
</feature>
<dbReference type="Pfam" id="PF01096">
    <property type="entry name" value="Zn_ribbon_TFIIS"/>
    <property type="match status" value="1"/>
</dbReference>
<name>A0A2I0VW57_9ASPA</name>
<dbReference type="PROSITE" id="PS51133">
    <property type="entry name" value="ZF_TFIIS_2"/>
    <property type="match status" value="1"/>
</dbReference>
<keyword evidence="11" id="KW-1185">Reference proteome</keyword>
<dbReference type="Pfam" id="PF02150">
    <property type="entry name" value="Zn_ribbon_RPB9"/>
    <property type="match status" value="1"/>
</dbReference>
<feature type="binding site" evidence="7">
    <location>
        <position position="108"/>
    </location>
    <ligand>
        <name>Zn(2+)</name>
        <dbReference type="ChEBI" id="CHEBI:29105"/>
        <label>2</label>
    </ligand>
</feature>
<keyword evidence="6" id="KW-0804">Transcription</keyword>
<evidence type="ECO:0000256" key="8">
    <source>
        <dbReference type="PIRSR" id="PIRSR005586-2"/>
    </source>
</evidence>
<evidence type="ECO:0000256" key="3">
    <source>
        <dbReference type="ARBA" id="ARBA00022771"/>
    </source>
</evidence>
<evidence type="ECO:0000259" key="9">
    <source>
        <dbReference type="PROSITE" id="PS51133"/>
    </source>
</evidence>
<dbReference type="GO" id="GO:0003899">
    <property type="term" value="F:DNA-directed RNA polymerase activity"/>
    <property type="evidence" value="ECO:0007669"/>
    <property type="project" value="InterPro"/>
</dbReference>
<sequence length="114" mass="13133">MSSLNFCPMCNNILYPKEEKQKKILLNACRNCNYKVEADNYCVYRMDIRHEPNERMQSLDNAANNPNIPRTRNIPCPKCNHEEVAFLPSTSRREAGTTLSFACCNLTCGHTWSE</sequence>
<evidence type="ECO:0000313" key="11">
    <source>
        <dbReference type="Proteomes" id="UP000233837"/>
    </source>
</evidence>
<dbReference type="GO" id="GO:0008270">
    <property type="term" value="F:zinc ion binding"/>
    <property type="evidence" value="ECO:0007669"/>
    <property type="project" value="UniProtKB-KW"/>
</dbReference>
<dbReference type="GO" id="GO:0003676">
    <property type="term" value="F:nucleic acid binding"/>
    <property type="evidence" value="ECO:0007669"/>
    <property type="project" value="InterPro"/>
</dbReference>
<evidence type="ECO:0000256" key="1">
    <source>
        <dbReference type="ARBA" id="ARBA00004604"/>
    </source>
</evidence>
<keyword evidence="4 7" id="KW-0862">Zinc</keyword>
<feature type="zinc finger region" description="C4-type" evidence="8">
    <location>
        <begin position="7"/>
        <end position="32"/>
    </location>
</feature>
<dbReference type="GO" id="GO:0006283">
    <property type="term" value="P:transcription-coupled nucleotide-excision repair"/>
    <property type="evidence" value="ECO:0007669"/>
    <property type="project" value="TreeGrafter"/>
</dbReference>
<keyword evidence="5 6" id="KW-0539">Nucleus</keyword>
<feature type="binding site" evidence="7">
    <location>
        <position position="76"/>
    </location>
    <ligand>
        <name>Zn(2+)</name>
        <dbReference type="ChEBI" id="CHEBI:29105"/>
        <label>2</label>
    </ligand>
</feature>
<reference evidence="10 11" key="2">
    <citation type="journal article" date="2017" name="Nature">
        <title>The Apostasia genome and the evolution of orchids.</title>
        <authorList>
            <person name="Zhang G.Q."/>
            <person name="Liu K.W."/>
            <person name="Li Z."/>
            <person name="Lohaus R."/>
            <person name="Hsiao Y.Y."/>
            <person name="Niu S.C."/>
            <person name="Wang J.Y."/>
            <person name="Lin Y.C."/>
            <person name="Xu Q."/>
            <person name="Chen L.J."/>
            <person name="Yoshida K."/>
            <person name="Fujiwara S."/>
            <person name="Wang Z.W."/>
            <person name="Zhang Y.Q."/>
            <person name="Mitsuda N."/>
            <person name="Wang M."/>
            <person name="Liu G.H."/>
            <person name="Pecoraro L."/>
            <person name="Huang H.X."/>
            <person name="Xiao X.J."/>
            <person name="Lin M."/>
            <person name="Wu X.Y."/>
            <person name="Wu W.L."/>
            <person name="Chen Y.Y."/>
            <person name="Chang S.B."/>
            <person name="Sakamoto S."/>
            <person name="Ohme-Takagi M."/>
            <person name="Yagi M."/>
            <person name="Zeng S.J."/>
            <person name="Shen C.Y."/>
            <person name="Yeh C.M."/>
            <person name="Luo Y.B."/>
            <person name="Tsai W.C."/>
            <person name="Van de Peer Y."/>
            <person name="Liu Z.J."/>
        </authorList>
    </citation>
    <scope>NUCLEOTIDE SEQUENCE [LARGE SCALE GENOMIC DNA]</scope>
    <source>
        <tissue evidence="10">The whole plant</tissue>
    </source>
</reference>
<dbReference type="EMBL" id="KZ503172">
    <property type="protein sequence ID" value="PKU67635.1"/>
    <property type="molecule type" value="Genomic_DNA"/>
</dbReference>
<feature type="binding site" evidence="7">
    <location>
        <position position="10"/>
    </location>
    <ligand>
        <name>Zn(2+)</name>
        <dbReference type="ChEBI" id="CHEBI:29105"/>
        <label>1</label>
    </ligand>
</feature>
<dbReference type="GO" id="GO:0001193">
    <property type="term" value="P:maintenance of transcriptional fidelity during transcription elongation by RNA polymerase II"/>
    <property type="evidence" value="ECO:0007669"/>
    <property type="project" value="TreeGrafter"/>
</dbReference>
<dbReference type="InterPro" id="IPR001529">
    <property type="entry name" value="Zn_ribbon_RPB9"/>
</dbReference>
<dbReference type="GO" id="GO:0005730">
    <property type="term" value="C:nucleolus"/>
    <property type="evidence" value="ECO:0007669"/>
    <property type="project" value="UniProtKB-SubCell"/>
</dbReference>
<evidence type="ECO:0000256" key="4">
    <source>
        <dbReference type="ARBA" id="ARBA00022833"/>
    </source>
</evidence>
<dbReference type="GO" id="GO:0005665">
    <property type="term" value="C:RNA polymerase II, core complex"/>
    <property type="evidence" value="ECO:0007669"/>
    <property type="project" value="TreeGrafter"/>
</dbReference>
<reference evidence="10 11" key="1">
    <citation type="journal article" date="2016" name="Sci. Rep.">
        <title>The Dendrobium catenatum Lindl. genome sequence provides insights into polysaccharide synthase, floral development and adaptive evolution.</title>
        <authorList>
            <person name="Zhang G.Q."/>
            <person name="Xu Q."/>
            <person name="Bian C."/>
            <person name="Tsai W.C."/>
            <person name="Yeh C.M."/>
            <person name="Liu K.W."/>
            <person name="Yoshida K."/>
            <person name="Zhang L.S."/>
            <person name="Chang S.B."/>
            <person name="Chen F."/>
            <person name="Shi Y."/>
            <person name="Su Y.Y."/>
            <person name="Zhang Y.Q."/>
            <person name="Chen L.J."/>
            <person name="Yin Y."/>
            <person name="Lin M."/>
            <person name="Huang H."/>
            <person name="Deng H."/>
            <person name="Wang Z.W."/>
            <person name="Zhu S.L."/>
            <person name="Zhao X."/>
            <person name="Deng C."/>
            <person name="Niu S.C."/>
            <person name="Huang J."/>
            <person name="Wang M."/>
            <person name="Liu G.H."/>
            <person name="Yang H.J."/>
            <person name="Xiao X.J."/>
            <person name="Hsiao Y.Y."/>
            <person name="Wu W.L."/>
            <person name="Chen Y.Y."/>
            <person name="Mitsuda N."/>
            <person name="Ohme-Takagi M."/>
            <person name="Luo Y.B."/>
            <person name="Van de Peer Y."/>
            <person name="Liu Z.J."/>
        </authorList>
    </citation>
    <scope>NUCLEOTIDE SEQUENCE [LARGE SCALE GENOMIC DNA]</scope>
    <source>
        <tissue evidence="10">The whole plant</tissue>
    </source>
</reference>
<evidence type="ECO:0000256" key="6">
    <source>
        <dbReference type="PIRNR" id="PIRNR005586"/>
    </source>
</evidence>
<protein>
    <recommendedName>
        <fullName evidence="6">DNA-directed RNA polymerase subunit</fullName>
    </recommendedName>
</protein>
<evidence type="ECO:0000313" key="10">
    <source>
        <dbReference type="EMBL" id="PKU67635.1"/>
    </source>
</evidence>
<dbReference type="GO" id="GO:0006367">
    <property type="term" value="P:transcription initiation at RNA polymerase II promoter"/>
    <property type="evidence" value="ECO:0007669"/>
    <property type="project" value="TreeGrafter"/>
</dbReference>
<dbReference type="SMART" id="SM00661">
    <property type="entry name" value="RPOL9"/>
    <property type="match status" value="1"/>
</dbReference>
<feature type="domain" description="TFIIS-type" evidence="9">
    <location>
        <begin position="72"/>
        <end position="113"/>
    </location>
</feature>
<dbReference type="Gene3D" id="2.20.25.10">
    <property type="match status" value="2"/>
</dbReference>
<gene>
    <name evidence="10" type="ORF">MA16_Dca011213</name>
</gene>
<accession>A0A2I0VW57</accession>
<dbReference type="PIRSF" id="PIRSF005586">
    <property type="entry name" value="RNApol_RpoM"/>
    <property type="match status" value="1"/>
</dbReference>
<dbReference type="InterPro" id="IPR012164">
    <property type="entry name" value="Rpa12/Rpb9/Rpc10/TFS"/>
</dbReference>
<dbReference type="STRING" id="906689.A0A2I0VW57"/>
<feature type="binding site" evidence="7">
    <location>
        <position position="32"/>
    </location>
    <ligand>
        <name>Zn(2+)</name>
        <dbReference type="ChEBI" id="CHEBI:29105"/>
        <label>1</label>
    </ligand>
</feature>
<keyword evidence="2 7" id="KW-0479">Metal-binding</keyword>
<proteinExistence type="inferred from homology"/>
<organism evidence="10 11">
    <name type="scientific">Dendrobium catenatum</name>
    <dbReference type="NCBI Taxonomy" id="906689"/>
    <lineage>
        <taxon>Eukaryota</taxon>
        <taxon>Viridiplantae</taxon>
        <taxon>Streptophyta</taxon>
        <taxon>Embryophyta</taxon>
        <taxon>Tracheophyta</taxon>
        <taxon>Spermatophyta</taxon>
        <taxon>Magnoliopsida</taxon>
        <taxon>Liliopsida</taxon>
        <taxon>Asparagales</taxon>
        <taxon>Orchidaceae</taxon>
        <taxon>Epidendroideae</taxon>
        <taxon>Malaxideae</taxon>
        <taxon>Dendrobiinae</taxon>
        <taxon>Dendrobium</taxon>
    </lineage>
</organism>
<feature type="binding site" evidence="7">
    <location>
        <position position="103"/>
    </location>
    <ligand>
        <name>Zn(2+)</name>
        <dbReference type="ChEBI" id="CHEBI:29105"/>
        <label>2</label>
    </ligand>
</feature>
<dbReference type="PANTHER" id="PTHR11239">
    <property type="entry name" value="DNA-DIRECTED RNA POLYMERASE"/>
    <property type="match status" value="1"/>
</dbReference>
<evidence type="ECO:0000256" key="2">
    <source>
        <dbReference type="ARBA" id="ARBA00022723"/>
    </source>
</evidence>
<evidence type="ECO:0000256" key="7">
    <source>
        <dbReference type="PIRSR" id="PIRSR005586-1"/>
    </source>
</evidence>
<comment type="function">
    <text evidence="6">DNA-dependent RNA polymerase catalyzes the transcription of DNA into RNA using the four ribonucleoside triphosphates as substrates.</text>
</comment>
<dbReference type="InterPro" id="IPR001222">
    <property type="entry name" value="Znf_TFIIS"/>
</dbReference>
<feature type="binding site" evidence="7">
    <location>
        <position position="7"/>
    </location>
    <ligand>
        <name>Zn(2+)</name>
        <dbReference type="ChEBI" id="CHEBI:29105"/>
        <label>1</label>
    </ligand>
</feature>
<comment type="subcellular location">
    <subcellularLocation>
        <location evidence="1">Nucleus</location>
        <location evidence="1">Nucleolus</location>
    </subcellularLocation>
</comment>
<dbReference type="Proteomes" id="UP000233837">
    <property type="component" value="Unassembled WGS sequence"/>
</dbReference>
<comment type="similarity">
    <text evidence="6">Belongs to the archaeal rpoM/eukaryotic RPA12/RPB9/RPC11 RNA polymerase family.</text>
</comment>
<dbReference type="AlphaFoldDB" id="A0A2I0VW57"/>
<feature type="binding site" evidence="7">
    <location>
        <position position="29"/>
    </location>
    <ligand>
        <name>Zn(2+)</name>
        <dbReference type="ChEBI" id="CHEBI:29105"/>
        <label>1</label>
    </ligand>
</feature>
<keyword evidence="3 8" id="KW-0863">Zinc-finger</keyword>
<evidence type="ECO:0000256" key="5">
    <source>
        <dbReference type="ARBA" id="ARBA00023242"/>
    </source>
</evidence>
<dbReference type="SUPFAM" id="SSF57783">
    <property type="entry name" value="Zinc beta-ribbon"/>
    <property type="match status" value="2"/>
</dbReference>